<feature type="signal peptide" evidence="13">
    <location>
        <begin position="1"/>
        <end position="30"/>
    </location>
</feature>
<dbReference type="OrthoDB" id="127311at2"/>
<dbReference type="SUPFAM" id="SSF56935">
    <property type="entry name" value="Porins"/>
    <property type="match status" value="1"/>
</dbReference>
<comment type="subcellular location">
    <subcellularLocation>
        <location evidence="1 11">Cell outer membrane</location>
        <topology evidence="1 11">Multi-pass membrane protein</topology>
    </subcellularLocation>
</comment>
<dbReference type="CDD" id="cd01347">
    <property type="entry name" value="ligand_gated_channel"/>
    <property type="match status" value="1"/>
</dbReference>
<evidence type="ECO:0000256" key="12">
    <source>
        <dbReference type="RuleBase" id="RU003357"/>
    </source>
</evidence>
<dbReference type="PANTHER" id="PTHR32552">
    <property type="entry name" value="FERRICHROME IRON RECEPTOR-RELATED"/>
    <property type="match status" value="1"/>
</dbReference>
<dbReference type="InterPro" id="IPR000531">
    <property type="entry name" value="Beta-barrel_TonB"/>
</dbReference>
<dbReference type="GO" id="GO:0006826">
    <property type="term" value="P:iron ion transport"/>
    <property type="evidence" value="ECO:0007669"/>
    <property type="project" value="UniProtKB-KW"/>
</dbReference>
<keyword evidence="9 11" id="KW-0472">Membrane</keyword>
<evidence type="ECO:0000313" key="16">
    <source>
        <dbReference type="EMBL" id="TQV73646.1"/>
    </source>
</evidence>
<dbReference type="PANTHER" id="PTHR32552:SF81">
    <property type="entry name" value="TONB-DEPENDENT OUTER MEMBRANE RECEPTOR"/>
    <property type="match status" value="1"/>
</dbReference>
<feature type="chain" id="PRO_5022101977" evidence="13">
    <location>
        <begin position="31"/>
        <end position="753"/>
    </location>
</feature>
<dbReference type="Proteomes" id="UP000317839">
    <property type="component" value="Unassembled WGS sequence"/>
</dbReference>
<dbReference type="Pfam" id="PF07715">
    <property type="entry name" value="Plug"/>
    <property type="match status" value="1"/>
</dbReference>
<dbReference type="EMBL" id="VIKR01000003">
    <property type="protein sequence ID" value="TQV73646.1"/>
    <property type="molecule type" value="Genomic_DNA"/>
</dbReference>
<dbReference type="AlphaFoldDB" id="A0A545T8V3"/>
<evidence type="ECO:0000259" key="15">
    <source>
        <dbReference type="Pfam" id="PF07715"/>
    </source>
</evidence>
<dbReference type="InterPro" id="IPR039426">
    <property type="entry name" value="TonB-dep_rcpt-like"/>
</dbReference>
<organism evidence="16 17">
    <name type="scientific">Aliikangiella marina</name>
    <dbReference type="NCBI Taxonomy" id="1712262"/>
    <lineage>
        <taxon>Bacteria</taxon>
        <taxon>Pseudomonadati</taxon>
        <taxon>Pseudomonadota</taxon>
        <taxon>Gammaproteobacteria</taxon>
        <taxon>Oceanospirillales</taxon>
        <taxon>Pleioneaceae</taxon>
        <taxon>Aliikangiella</taxon>
    </lineage>
</organism>
<evidence type="ECO:0000256" key="9">
    <source>
        <dbReference type="ARBA" id="ARBA00023136"/>
    </source>
</evidence>
<evidence type="ECO:0000259" key="14">
    <source>
        <dbReference type="Pfam" id="PF00593"/>
    </source>
</evidence>
<dbReference type="Pfam" id="PF00593">
    <property type="entry name" value="TonB_dep_Rec_b-barrel"/>
    <property type="match status" value="1"/>
</dbReference>
<keyword evidence="3 11" id="KW-1134">Transmembrane beta strand</keyword>
<accession>A0A545T8V3</accession>
<feature type="domain" description="TonB-dependent receptor-like beta-barrel" evidence="14">
    <location>
        <begin position="257"/>
        <end position="701"/>
    </location>
</feature>
<evidence type="ECO:0000256" key="5">
    <source>
        <dbReference type="ARBA" id="ARBA00022692"/>
    </source>
</evidence>
<evidence type="ECO:0000256" key="13">
    <source>
        <dbReference type="SAM" id="SignalP"/>
    </source>
</evidence>
<keyword evidence="13" id="KW-0732">Signal</keyword>
<keyword evidence="4" id="KW-0410">Iron transport</keyword>
<keyword evidence="2 11" id="KW-0813">Transport</keyword>
<evidence type="ECO:0000256" key="7">
    <source>
        <dbReference type="ARBA" id="ARBA00023065"/>
    </source>
</evidence>
<evidence type="ECO:0000256" key="10">
    <source>
        <dbReference type="ARBA" id="ARBA00023237"/>
    </source>
</evidence>
<keyword evidence="8 12" id="KW-0798">TonB box</keyword>
<evidence type="ECO:0000313" key="17">
    <source>
        <dbReference type="Proteomes" id="UP000317839"/>
    </source>
</evidence>
<proteinExistence type="inferred from homology"/>
<evidence type="ECO:0000256" key="11">
    <source>
        <dbReference type="PROSITE-ProRule" id="PRU01360"/>
    </source>
</evidence>
<dbReference type="InterPro" id="IPR036942">
    <property type="entry name" value="Beta-barrel_TonB_sf"/>
</dbReference>
<comment type="similarity">
    <text evidence="11 12">Belongs to the TonB-dependent receptor family.</text>
</comment>
<evidence type="ECO:0000256" key="3">
    <source>
        <dbReference type="ARBA" id="ARBA00022452"/>
    </source>
</evidence>
<dbReference type="Gene3D" id="2.40.170.20">
    <property type="entry name" value="TonB-dependent receptor, beta-barrel domain"/>
    <property type="match status" value="1"/>
</dbReference>
<evidence type="ECO:0000256" key="2">
    <source>
        <dbReference type="ARBA" id="ARBA00022448"/>
    </source>
</evidence>
<keyword evidence="6" id="KW-0408">Iron</keyword>
<keyword evidence="17" id="KW-1185">Reference proteome</keyword>
<sequence length="753" mass="83636">MNATTNNRFKKKSLALLISVALGLSGQLAAAEEVNAEDQENAEEGVPTLIITARKTEENIQRVPVSVSAITSEQIFETGIDDVTDVQFHTPNSTLQVSRATNSTLTAYIRGVGQQDPLWGFEPGVGIYIDDVYIARPQGAVMDILDIDRLEVLRGPQGTLYGKNTIGGAVKYVTREMSGDGEFSIDATIGSFNQRDAKIAAQIPIVEDQFYFGLAYASLQRDGFGNFINTGDENYNKDLTAMRASFEYRPSDSLFFRLAHDNTQDDSNARGGYRLTPSLVTAQQPYADIYDSDTSLPVFNDVETGGTSFTIDYEINDQTSIKYVWAEREGDTYTNIDFDATAVNTFDVPAVYDDEQTTHEIQVNYSAENWRAVFGYYDYQGEACGAFDVILGLAGITLENGGCVDTESSSFYGQANIELADKWSMTIGGRYTKDEKTADVYRFVFLGSVFPEDNETPIAVQSDFNGSEDWSEFTPRIGFEYQAEDDLMYYFSYAEGFKSGGFDMRANESVNPLANEPFDPELVSTYEFGFKSDWFDNNFRLNGALFYTDYEDMQVTVQRAVGQNDFATQVVNAGESEIKGMELEGLAYINDNFNLNFAIGYIDAEFVRVDFFDPNLGQTVDVSDQWVISNTPELSANVGANYTIESSMGDFSINANWAYRSKTNIFEIPSTLDMGSYSLFNIGVNWYHPEGQWKAGLHVKNAFDEEYRVAGYNFPAVFDNQGNLVAPGLGGEDTVTGFYGDPQTIALTIGYEL</sequence>
<name>A0A545T8V3_9GAMM</name>
<protein>
    <submittedName>
        <fullName evidence="16">TonB-dependent receptor</fullName>
    </submittedName>
</protein>
<dbReference type="PROSITE" id="PS52016">
    <property type="entry name" value="TONB_DEPENDENT_REC_3"/>
    <property type="match status" value="1"/>
</dbReference>
<dbReference type="GO" id="GO:0009279">
    <property type="term" value="C:cell outer membrane"/>
    <property type="evidence" value="ECO:0007669"/>
    <property type="project" value="UniProtKB-SubCell"/>
</dbReference>
<dbReference type="RefSeq" id="WP_142942354.1">
    <property type="nucleotide sequence ID" value="NZ_VIKR01000003.1"/>
</dbReference>
<feature type="domain" description="TonB-dependent receptor plug" evidence="15">
    <location>
        <begin position="60"/>
        <end position="169"/>
    </location>
</feature>
<keyword evidence="10 11" id="KW-0998">Cell outer membrane</keyword>
<dbReference type="InterPro" id="IPR012910">
    <property type="entry name" value="Plug_dom"/>
</dbReference>
<evidence type="ECO:0000256" key="1">
    <source>
        <dbReference type="ARBA" id="ARBA00004571"/>
    </source>
</evidence>
<keyword evidence="16" id="KW-0675">Receptor</keyword>
<evidence type="ECO:0000256" key="4">
    <source>
        <dbReference type="ARBA" id="ARBA00022496"/>
    </source>
</evidence>
<evidence type="ECO:0000256" key="8">
    <source>
        <dbReference type="ARBA" id="ARBA00023077"/>
    </source>
</evidence>
<comment type="caution">
    <text evidence="16">The sequence shown here is derived from an EMBL/GenBank/DDBJ whole genome shotgun (WGS) entry which is preliminary data.</text>
</comment>
<keyword evidence="7" id="KW-0406">Ion transport</keyword>
<evidence type="ECO:0000256" key="6">
    <source>
        <dbReference type="ARBA" id="ARBA00023004"/>
    </source>
</evidence>
<keyword evidence="5 11" id="KW-0812">Transmembrane</keyword>
<reference evidence="16 17" key="1">
    <citation type="submission" date="2019-06" db="EMBL/GenBank/DDBJ databases">
        <title>Draft genome of Aliikangiella marina GYP-15.</title>
        <authorList>
            <person name="Wang G."/>
        </authorList>
    </citation>
    <scope>NUCLEOTIDE SEQUENCE [LARGE SCALE GENOMIC DNA]</scope>
    <source>
        <strain evidence="16 17">GYP-15</strain>
    </source>
</reference>
<gene>
    <name evidence="16" type="ORF">FLL45_12290</name>
</gene>